<dbReference type="Pfam" id="PF15112">
    <property type="entry name" value="DUF4559"/>
    <property type="match status" value="1"/>
</dbReference>
<name>A0A6P4ZYE5_BRABE</name>
<proteinExistence type="predicted"/>
<dbReference type="GO" id="GO:0003723">
    <property type="term" value="F:RNA binding"/>
    <property type="evidence" value="ECO:0007669"/>
    <property type="project" value="UniProtKB-UniRule"/>
</dbReference>
<gene>
    <name evidence="6" type="primary">LOC109477712</name>
</gene>
<dbReference type="SMART" id="SM00358">
    <property type="entry name" value="DSRM"/>
    <property type="match status" value="7"/>
</dbReference>
<dbReference type="RefSeq" id="XP_019634616.1">
    <property type="nucleotide sequence ID" value="XM_019779057.1"/>
</dbReference>
<evidence type="ECO:0000313" key="6">
    <source>
        <dbReference type="RefSeq" id="XP_019634616.1"/>
    </source>
</evidence>
<dbReference type="PANTHER" id="PTHR35083">
    <property type="entry name" value="RGD1565685 PROTEIN"/>
    <property type="match status" value="1"/>
</dbReference>
<feature type="region of interest" description="Disordered" evidence="3">
    <location>
        <begin position="758"/>
        <end position="782"/>
    </location>
</feature>
<dbReference type="Gene3D" id="1.20.1480.30">
    <property type="entry name" value="Designed four-helix bundle protein"/>
    <property type="match status" value="1"/>
</dbReference>
<feature type="compositionally biased region" description="Basic and acidic residues" evidence="3">
    <location>
        <begin position="1048"/>
        <end position="1058"/>
    </location>
</feature>
<accession>A0A6P4ZYE5</accession>
<evidence type="ECO:0000256" key="1">
    <source>
        <dbReference type="PROSITE-ProRule" id="PRU00266"/>
    </source>
</evidence>
<feature type="compositionally biased region" description="Polar residues" evidence="3">
    <location>
        <begin position="1032"/>
        <end position="1047"/>
    </location>
</feature>
<protein>
    <submittedName>
        <fullName evidence="6">Uncharacterized protein LOC109477712</fullName>
    </submittedName>
</protein>
<dbReference type="OrthoDB" id="5988181at2759"/>
<feature type="domain" description="DRBM" evidence="4">
    <location>
        <begin position="1062"/>
        <end position="1129"/>
    </location>
</feature>
<keyword evidence="1" id="KW-0694">RNA-binding</keyword>
<dbReference type="CDD" id="cd19867">
    <property type="entry name" value="DSRM_DGCR8_rpt1"/>
    <property type="match status" value="1"/>
</dbReference>
<dbReference type="KEGG" id="bbel:109477712"/>
<keyword evidence="5" id="KW-1185">Reference proteome</keyword>
<organism evidence="5 6">
    <name type="scientific">Branchiostoma belcheri</name>
    <name type="common">Amphioxus</name>
    <dbReference type="NCBI Taxonomy" id="7741"/>
    <lineage>
        <taxon>Eukaryota</taxon>
        <taxon>Metazoa</taxon>
        <taxon>Chordata</taxon>
        <taxon>Cephalochordata</taxon>
        <taxon>Leptocardii</taxon>
        <taxon>Amphioxiformes</taxon>
        <taxon>Branchiostomatidae</taxon>
        <taxon>Branchiostoma</taxon>
    </lineage>
</organism>
<dbReference type="SUPFAM" id="SSF54768">
    <property type="entry name" value="dsRNA-binding domain-like"/>
    <property type="match status" value="6"/>
</dbReference>
<feature type="compositionally biased region" description="Basic and acidic residues" evidence="3">
    <location>
        <begin position="553"/>
        <end position="562"/>
    </location>
</feature>
<evidence type="ECO:0000313" key="5">
    <source>
        <dbReference type="Proteomes" id="UP000515135"/>
    </source>
</evidence>
<dbReference type="InterPro" id="IPR027897">
    <property type="entry name" value="DUF4559"/>
</dbReference>
<dbReference type="GeneID" id="109477712"/>
<feature type="domain" description="DRBM" evidence="4">
    <location>
        <begin position="384"/>
        <end position="457"/>
    </location>
</feature>
<feature type="region of interest" description="Disordered" evidence="3">
    <location>
        <begin position="538"/>
        <end position="565"/>
    </location>
</feature>
<keyword evidence="2" id="KW-0175">Coiled coil</keyword>
<dbReference type="Proteomes" id="UP000515135">
    <property type="component" value="Unplaced"/>
</dbReference>
<dbReference type="Gene3D" id="3.30.160.20">
    <property type="match status" value="6"/>
</dbReference>
<feature type="domain" description="DRBM" evidence="4">
    <location>
        <begin position="466"/>
        <end position="532"/>
    </location>
</feature>
<dbReference type="PANTHER" id="PTHR35083:SF1">
    <property type="entry name" value="RGD1565685 PROTEIN"/>
    <property type="match status" value="1"/>
</dbReference>
<dbReference type="InterPro" id="IPR014720">
    <property type="entry name" value="dsRBD_dom"/>
</dbReference>
<feature type="compositionally biased region" description="Polar residues" evidence="3">
    <location>
        <begin position="1015"/>
        <end position="1025"/>
    </location>
</feature>
<evidence type="ECO:0000256" key="3">
    <source>
        <dbReference type="SAM" id="MobiDB-lite"/>
    </source>
</evidence>
<dbReference type="PROSITE" id="PS50137">
    <property type="entry name" value="DS_RBD"/>
    <property type="match status" value="3"/>
</dbReference>
<dbReference type="Pfam" id="PF00035">
    <property type="entry name" value="dsrm"/>
    <property type="match status" value="4"/>
</dbReference>
<evidence type="ECO:0000256" key="2">
    <source>
        <dbReference type="SAM" id="Coils"/>
    </source>
</evidence>
<evidence type="ECO:0000259" key="4">
    <source>
        <dbReference type="PROSITE" id="PS50137"/>
    </source>
</evidence>
<feature type="coiled-coil region" evidence="2">
    <location>
        <begin position="219"/>
        <end position="246"/>
    </location>
</feature>
<feature type="region of interest" description="Disordered" evidence="3">
    <location>
        <begin position="985"/>
        <end position="1058"/>
    </location>
</feature>
<dbReference type="AlphaFoldDB" id="A0A6P4ZYE5"/>
<sequence length="1210" mass="132747">MSLKDQRNSEGYKNWLRVGLALLATRDGLTSVTLRAAKELHAEVKAKLGDSVENCTCNPKKKQECKDCKPWRQELANYYKGAKSQIYWTNCTPNKWSKEPWEVAKVFMPRGQNTDNTGPKKSDTSALLNFIVHCKFCNKYISTKASQKVIEVRNRAMHSADLTFSQQEFQDHMAAVLSLMRDTQIKSDPAAQKAADEISKIQTDDFHIGADKACHDAEVQVFTDLMENLKKSLELQEKELGDHATRLDALEQGRTTEEKVSSKTVNSILDMVNGNADLQSVLQVQASELSTVLQQYQSRLVKVEGDIADVKAEVSHLDKTMTKQMAQLEDITTRTQDEISDVRAKIGDVKTSVDDVKEDLTKVKQKLLEAPPGSPKFTPGASISYKNTLQEYLDKEKLPKAKYKRLEGEGSNAGQPPFTFRVVLQYKNALFRPDGQFASKKVATQKACELALQRLGQSHVTNDPTHFRAELQEYLRKQSQDQPEINYTQDDMGFYAEVRLTGTAEFPPGDTSTTRKEAEQNAAEKALLALGVQLPAVSMRPRQASPVHGTKASNKDDTKATSESRTVITKDSTDYKAILKEHVKKQKLPDPFYKTTPDGEIYLSTVTFQTTAAYQTTEPAKGKKEAEQNAANAVVRMLGAPFRDANYKGALQEFLTSMFDSSNVPTYHTYKCEDCYISVVRSVAITEACTFKVTTPKDPQNAPDLQTTLSSGGVVKLAEQKVAKFALDILGLPFEASKQTGAIPKMQGSKIDSLAKPMTKEDSNAHKATSAVNTDPAKTLSNSAASNSVTYVEADSSSSQKNVGRVATGSKNSTAYTNILQKHVQDQKFASPRYKDFEEGGTTLSSVSFKTRGAYQTKEPAKSKKEAEQNAAKAVIEMLPHVTAKGTNYKGTLQEYVTKENPSGVPTYYTYKLQGGYISVVRCHVITEPCSFNLVTPDSAKDELQGQATSLSQGSVREEAKQNVAKFALYVLGILTEATQTAMADTAPEAKGSGKEEKEVASVQAKTKSPKGLESASTIASGTEASTRKAPTASNPSVTNKHGPQLQNEDKPATATESADRNYKAILQQHVQKQRLPPPKYHDTPTDDKTFLSTVSFKTAGAYQTVNATTTKKDSEQNAAKSVIDLLKIPSGDTINYKGSLQQHAVKLDSSDIPKYQTYDCDGGFKTVVTCGAITEATSLEVASEACNSKKEAQQCAARRAVELLDIPLQ</sequence>
<reference evidence="6" key="1">
    <citation type="submission" date="2025-08" db="UniProtKB">
        <authorList>
            <consortium name="RefSeq"/>
        </authorList>
    </citation>
    <scope>IDENTIFICATION</scope>
    <source>
        <tissue evidence="6">Gonad</tissue>
    </source>
</reference>